<dbReference type="EMBL" id="QGKW02001911">
    <property type="protein sequence ID" value="KAF2568623.1"/>
    <property type="molecule type" value="Genomic_DNA"/>
</dbReference>
<organism evidence="2 3">
    <name type="scientific">Brassica cretica</name>
    <name type="common">Mustard</name>
    <dbReference type="NCBI Taxonomy" id="69181"/>
    <lineage>
        <taxon>Eukaryota</taxon>
        <taxon>Viridiplantae</taxon>
        <taxon>Streptophyta</taxon>
        <taxon>Embryophyta</taxon>
        <taxon>Tracheophyta</taxon>
        <taxon>Spermatophyta</taxon>
        <taxon>Magnoliopsida</taxon>
        <taxon>eudicotyledons</taxon>
        <taxon>Gunneridae</taxon>
        <taxon>Pentapetalae</taxon>
        <taxon>rosids</taxon>
        <taxon>malvids</taxon>
        <taxon>Brassicales</taxon>
        <taxon>Brassicaceae</taxon>
        <taxon>Brassiceae</taxon>
        <taxon>Brassica</taxon>
    </lineage>
</organism>
<sequence length="106" mass="11750">MLHRNKKSQIGRRKFILESLSVPVCKGTLPLLKNQNCSKIGAAMNPPASLNVEVEDQSLNGNRDPNTQNRSETNDAVNPSAFTEILLHSLIETKKFVTFFVQIGIS</sequence>
<protein>
    <submittedName>
        <fullName evidence="2">Uncharacterized protein</fullName>
    </submittedName>
</protein>
<comment type="caution">
    <text evidence="2">The sequence shown here is derived from an EMBL/GenBank/DDBJ whole genome shotgun (WGS) entry which is preliminary data.</text>
</comment>
<evidence type="ECO:0000313" key="2">
    <source>
        <dbReference type="EMBL" id="KAF2568623.1"/>
    </source>
</evidence>
<gene>
    <name evidence="2" type="ORF">F2Q68_00023833</name>
</gene>
<dbReference type="AlphaFoldDB" id="A0A8S9IGW0"/>
<accession>A0A8S9IGW0</accession>
<reference evidence="2" key="1">
    <citation type="submission" date="2019-12" db="EMBL/GenBank/DDBJ databases">
        <title>Genome sequencing and annotation of Brassica cretica.</title>
        <authorList>
            <person name="Studholme D.J."/>
            <person name="Sarris P.F."/>
        </authorList>
    </citation>
    <scope>NUCLEOTIDE SEQUENCE</scope>
    <source>
        <strain evidence="2">PFS-001/15</strain>
        <tissue evidence="2">Leaf</tissue>
    </source>
</reference>
<feature type="compositionally biased region" description="Polar residues" evidence="1">
    <location>
        <begin position="57"/>
        <end position="75"/>
    </location>
</feature>
<name>A0A8S9IGW0_BRACR</name>
<evidence type="ECO:0000256" key="1">
    <source>
        <dbReference type="SAM" id="MobiDB-lite"/>
    </source>
</evidence>
<evidence type="ECO:0000313" key="3">
    <source>
        <dbReference type="Proteomes" id="UP000712281"/>
    </source>
</evidence>
<proteinExistence type="predicted"/>
<dbReference type="Proteomes" id="UP000712281">
    <property type="component" value="Unassembled WGS sequence"/>
</dbReference>
<feature type="region of interest" description="Disordered" evidence="1">
    <location>
        <begin position="51"/>
        <end position="75"/>
    </location>
</feature>